<dbReference type="KEGG" id="pco:PHACADRAFT_203884"/>
<feature type="transmembrane region" description="Helical" evidence="2">
    <location>
        <begin position="108"/>
        <end position="129"/>
    </location>
</feature>
<evidence type="ECO:0000256" key="2">
    <source>
        <dbReference type="SAM" id="Phobius"/>
    </source>
</evidence>
<feature type="region of interest" description="Disordered" evidence="1">
    <location>
        <begin position="1"/>
        <end position="22"/>
    </location>
</feature>
<evidence type="ECO:0000256" key="1">
    <source>
        <dbReference type="SAM" id="MobiDB-lite"/>
    </source>
</evidence>
<dbReference type="GeneID" id="18912235"/>
<feature type="transmembrane region" description="Helical" evidence="2">
    <location>
        <begin position="149"/>
        <end position="169"/>
    </location>
</feature>
<dbReference type="Proteomes" id="UP000008370">
    <property type="component" value="Unassembled WGS sequence"/>
</dbReference>
<reference evidence="3 4" key="1">
    <citation type="journal article" date="2012" name="BMC Genomics">
        <title>Comparative genomics of the white-rot fungi, Phanerochaete carnosa and P. chrysosporium, to elucidate the genetic basis of the distinct wood types they colonize.</title>
        <authorList>
            <person name="Suzuki H."/>
            <person name="MacDonald J."/>
            <person name="Syed K."/>
            <person name="Salamov A."/>
            <person name="Hori C."/>
            <person name="Aerts A."/>
            <person name="Henrissat B."/>
            <person name="Wiebenga A."/>
            <person name="vanKuyk P.A."/>
            <person name="Barry K."/>
            <person name="Lindquist E."/>
            <person name="LaButti K."/>
            <person name="Lapidus A."/>
            <person name="Lucas S."/>
            <person name="Coutinho P."/>
            <person name="Gong Y."/>
            <person name="Samejima M."/>
            <person name="Mahadevan R."/>
            <person name="Abou-Zaid M."/>
            <person name="de Vries R.P."/>
            <person name="Igarashi K."/>
            <person name="Yadav J.S."/>
            <person name="Grigoriev I.V."/>
            <person name="Master E.R."/>
        </authorList>
    </citation>
    <scope>NUCLEOTIDE SEQUENCE [LARGE SCALE GENOMIC DNA]</scope>
    <source>
        <strain evidence="3 4">HHB-10118-sp</strain>
    </source>
</reference>
<name>K5XCL4_PHACS</name>
<evidence type="ECO:0000313" key="4">
    <source>
        <dbReference type="Proteomes" id="UP000008370"/>
    </source>
</evidence>
<dbReference type="EMBL" id="JH930468">
    <property type="protein sequence ID" value="EKM60732.1"/>
    <property type="molecule type" value="Genomic_DNA"/>
</dbReference>
<protein>
    <submittedName>
        <fullName evidence="3">Uncharacterized protein</fullName>
    </submittedName>
</protein>
<dbReference type="InParanoid" id="K5XCL4"/>
<dbReference type="HOGENOM" id="CLU_027441_1_0_1"/>
<feature type="region of interest" description="Disordered" evidence="1">
    <location>
        <begin position="37"/>
        <end position="67"/>
    </location>
</feature>
<dbReference type="RefSeq" id="XP_007390179.1">
    <property type="nucleotide sequence ID" value="XM_007390117.1"/>
</dbReference>
<keyword evidence="2" id="KW-1133">Transmembrane helix</keyword>
<keyword evidence="4" id="KW-1185">Reference proteome</keyword>
<feature type="compositionally biased region" description="Polar residues" evidence="1">
    <location>
        <begin position="39"/>
        <end position="56"/>
    </location>
</feature>
<gene>
    <name evidence="3" type="ORF">PHACADRAFT_203884</name>
</gene>
<dbReference type="STRING" id="650164.K5XCL4"/>
<feature type="transmembrane region" description="Helical" evidence="2">
    <location>
        <begin position="271"/>
        <end position="293"/>
    </location>
</feature>
<dbReference type="AlphaFoldDB" id="K5XCL4"/>
<keyword evidence="2" id="KW-0812">Transmembrane</keyword>
<evidence type="ECO:0000313" key="3">
    <source>
        <dbReference type="EMBL" id="EKM60732.1"/>
    </source>
</evidence>
<dbReference type="OrthoDB" id="2603at2759"/>
<keyword evidence="2" id="KW-0472">Membrane</keyword>
<feature type="transmembrane region" description="Helical" evidence="2">
    <location>
        <begin position="231"/>
        <end position="251"/>
    </location>
</feature>
<proteinExistence type="predicted"/>
<sequence length="309" mass="34504">MTSSDSSHQPGRLSLHPHPSQIARPLPFFHPTHALFVPSETSQPGEPTNSTHWSSRASRKNRYTPKHVPLQRYQDASRPTDEKMQQHHTVMLTEKRLRHPYTMLKVHLVWDVSFWVAVAFVIGSAAWICNGHLLYTPLSPTPSPPHKNAAAWLAFVGGTSFVVGAYLMYVESLPANTGHAELYDEFHEHLARLGGDLERHVGTHNEDGATDVKPKQGRTLRWVGLGSPRDIGFLASLIQFFAASVFWISTITGLPNVIPTLDEKNTAVSVVLFWTPQVVGGCGFMVASVLLMLEEQKAWWKIAPLRLGW</sequence>
<organism evidence="3 4">
    <name type="scientific">Phanerochaete carnosa (strain HHB-10118-sp)</name>
    <name type="common">White-rot fungus</name>
    <name type="synonym">Peniophora carnosa</name>
    <dbReference type="NCBI Taxonomy" id="650164"/>
    <lineage>
        <taxon>Eukaryota</taxon>
        <taxon>Fungi</taxon>
        <taxon>Dikarya</taxon>
        <taxon>Basidiomycota</taxon>
        <taxon>Agaricomycotina</taxon>
        <taxon>Agaricomycetes</taxon>
        <taxon>Polyporales</taxon>
        <taxon>Phanerochaetaceae</taxon>
        <taxon>Phanerochaete</taxon>
    </lineage>
</organism>
<accession>K5XCL4</accession>